<evidence type="ECO:0000256" key="6">
    <source>
        <dbReference type="ARBA" id="ARBA00012053"/>
    </source>
</evidence>
<keyword evidence="9" id="KW-0732">Signal</keyword>
<evidence type="ECO:0000256" key="15">
    <source>
        <dbReference type="ARBA" id="ARBA00023239"/>
    </source>
</evidence>
<comment type="cofactor">
    <cofactor evidence="1">
        <name>Zn(2+)</name>
        <dbReference type="ChEBI" id="CHEBI:29105"/>
    </cofactor>
</comment>
<dbReference type="EMBL" id="JAANHZ010000348">
    <property type="protein sequence ID" value="KAG5311802.1"/>
    <property type="molecule type" value="Genomic_DNA"/>
</dbReference>
<dbReference type="SUPFAM" id="SSF53067">
    <property type="entry name" value="Actin-like ATPase domain"/>
    <property type="match status" value="2"/>
</dbReference>
<dbReference type="FunFam" id="3.30.420.40:FF:000720">
    <property type="entry name" value="Endoplasmic reticulum chaperone BiP"/>
    <property type="match status" value="1"/>
</dbReference>
<name>A0A836F2I9_9HYME</name>
<dbReference type="FunFam" id="3.20.20.70:FF:000048">
    <property type="entry name" value="Delta-aminolevulinic acid dehydratase"/>
    <property type="match status" value="1"/>
</dbReference>
<dbReference type="GO" id="GO:0030968">
    <property type="term" value="P:endoplasmic reticulum unfolded protein response"/>
    <property type="evidence" value="ECO:0007669"/>
    <property type="project" value="UniProtKB-ARBA"/>
</dbReference>
<dbReference type="AlphaFoldDB" id="A0A836F2I9"/>
<dbReference type="NCBIfam" id="NF006762">
    <property type="entry name" value="PRK09283.1"/>
    <property type="match status" value="1"/>
</dbReference>
<dbReference type="SUPFAM" id="SSF100934">
    <property type="entry name" value="Heat shock protein 70kD (HSP70), C-terminal subdomain"/>
    <property type="match status" value="1"/>
</dbReference>
<dbReference type="Proteomes" id="UP000667349">
    <property type="component" value="Unassembled WGS sequence"/>
</dbReference>
<keyword evidence="24" id="KW-1185">Reference proteome</keyword>
<dbReference type="SMART" id="SM01004">
    <property type="entry name" value="ALAD"/>
    <property type="match status" value="1"/>
</dbReference>
<evidence type="ECO:0000256" key="13">
    <source>
        <dbReference type="ARBA" id="ARBA00022840"/>
    </source>
</evidence>
<evidence type="ECO:0000313" key="24">
    <source>
        <dbReference type="Proteomes" id="UP000667349"/>
    </source>
</evidence>
<evidence type="ECO:0000256" key="5">
    <source>
        <dbReference type="ARBA" id="ARBA00008055"/>
    </source>
</evidence>
<evidence type="ECO:0000256" key="3">
    <source>
        <dbReference type="ARBA" id="ARBA00004694"/>
    </source>
</evidence>
<dbReference type="InterPro" id="IPR013126">
    <property type="entry name" value="Hsp_70_fam"/>
</dbReference>
<evidence type="ECO:0000256" key="20">
    <source>
        <dbReference type="RuleBase" id="RU000515"/>
    </source>
</evidence>
<keyword evidence="15 20" id="KW-0456">Lyase</keyword>
<evidence type="ECO:0000256" key="16">
    <source>
        <dbReference type="ARBA" id="ARBA00023244"/>
    </source>
</evidence>
<dbReference type="PROSITE" id="PS00169">
    <property type="entry name" value="D_ALA_DEHYDRATASE"/>
    <property type="match status" value="1"/>
</dbReference>
<dbReference type="CDD" id="cd10241">
    <property type="entry name" value="ASKHA_NBD_HSP70_BiP"/>
    <property type="match status" value="1"/>
</dbReference>
<comment type="subunit">
    <text evidence="18">Homooctamer; active form. Homohexamer; low activity form.</text>
</comment>
<protein>
    <recommendedName>
        <fullName evidence="7 20">Delta-aminolevulinic acid dehydratase</fullName>
        <ecNumber evidence="6 20">4.2.1.24</ecNumber>
    </recommendedName>
</protein>
<dbReference type="UniPathway" id="UPA00251">
    <property type="reaction ID" value="UER00318"/>
</dbReference>
<dbReference type="SUPFAM" id="SSF51569">
    <property type="entry name" value="Aldolase"/>
    <property type="match status" value="1"/>
</dbReference>
<evidence type="ECO:0000256" key="7">
    <source>
        <dbReference type="ARBA" id="ARBA00020771"/>
    </source>
</evidence>
<gene>
    <name evidence="23" type="primary">Hsc703</name>
    <name evidence="23" type="ORF">G6Z75_0013926</name>
</gene>
<proteinExistence type="inferred from homology"/>
<evidence type="ECO:0000256" key="11">
    <source>
        <dbReference type="ARBA" id="ARBA00022824"/>
    </source>
</evidence>
<keyword evidence="11" id="KW-0256">Endoplasmic reticulum</keyword>
<dbReference type="FunFam" id="2.60.34.10:FF:000002">
    <property type="entry name" value="Heat shock 70 kDa"/>
    <property type="match status" value="1"/>
</dbReference>
<dbReference type="FunFam" id="1.20.1270.10:FF:000029">
    <property type="entry name" value="Heat shock 70 kDa protein cognate"/>
    <property type="match status" value="1"/>
</dbReference>
<evidence type="ECO:0000256" key="19">
    <source>
        <dbReference type="ARBA" id="ARBA00047651"/>
    </source>
</evidence>
<evidence type="ECO:0000256" key="21">
    <source>
        <dbReference type="SAM" id="Coils"/>
    </source>
</evidence>
<dbReference type="Gene3D" id="3.90.640.10">
    <property type="entry name" value="Actin, Chain A, domain 4"/>
    <property type="match status" value="1"/>
</dbReference>
<comment type="similarity">
    <text evidence="5">Belongs to the ALAD family.</text>
</comment>
<comment type="catalytic activity">
    <reaction evidence="19 20">
        <text>2 5-aminolevulinate = porphobilinogen + 2 H2O + H(+)</text>
        <dbReference type="Rhea" id="RHEA:24064"/>
        <dbReference type="ChEBI" id="CHEBI:15377"/>
        <dbReference type="ChEBI" id="CHEBI:15378"/>
        <dbReference type="ChEBI" id="CHEBI:58126"/>
        <dbReference type="ChEBI" id="CHEBI:356416"/>
        <dbReference type="EC" id="4.2.1.24"/>
    </reaction>
</comment>
<dbReference type="Gene3D" id="3.30.420.40">
    <property type="match status" value="2"/>
</dbReference>
<dbReference type="PROSITE" id="PS00329">
    <property type="entry name" value="HSP70_2"/>
    <property type="match status" value="1"/>
</dbReference>
<dbReference type="PROSITE" id="PS01036">
    <property type="entry name" value="HSP70_3"/>
    <property type="match status" value="1"/>
</dbReference>
<feature type="compositionally biased region" description="Acidic residues" evidence="22">
    <location>
        <begin position="1024"/>
        <end position="1033"/>
    </location>
</feature>
<comment type="similarity">
    <text evidence="4">Belongs to the heat shock protein 70 family.</text>
</comment>
<keyword evidence="12" id="KW-0862">Zinc</keyword>
<dbReference type="InterPro" id="IPR029047">
    <property type="entry name" value="HSP70_peptide-bd_sf"/>
</dbReference>
<evidence type="ECO:0000256" key="9">
    <source>
        <dbReference type="ARBA" id="ARBA00022729"/>
    </source>
</evidence>
<evidence type="ECO:0000256" key="1">
    <source>
        <dbReference type="ARBA" id="ARBA00001947"/>
    </source>
</evidence>
<evidence type="ECO:0000256" key="22">
    <source>
        <dbReference type="SAM" id="MobiDB-lite"/>
    </source>
</evidence>
<dbReference type="InterPro" id="IPR043129">
    <property type="entry name" value="ATPase_NBD"/>
</dbReference>
<evidence type="ECO:0000256" key="2">
    <source>
        <dbReference type="ARBA" id="ARBA00004319"/>
    </source>
</evidence>
<feature type="non-terminal residue" evidence="23">
    <location>
        <position position="1033"/>
    </location>
</feature>
<dbReference type="GO" id="GO:0006782">
    <property type="term" value="P:protoporphyrinogen IX biosynthetic process"/>
    <property type="evidence" value="ECO:0007669"/>
    <property type="project" value="UniProtKB-UniPathway"/>
</dbReference>
<dbReference type="InterPro" id="IPR001731">
    <property type="entry name" value="ALAD"/>
</dbReference>
<feature type="coiled-coil region" evidence="21">
    <location>
        <begin position="655"/>
        <end position="682"/>
    </location>
</feature>
<comment type="subcellular location">
    <subcellularLocation>
        <location evidence="2">Endoplasmic reticulum lumen</location>
    </subcellularLocation>
</comment>
<reference evidence="23" key="1">
    <citation type="submission" date="2020-02" db="EMBL/GenBank/DDBJ databases">
        <title>Relaxed selection underlies rapid genomic changes in the transitions from sociality to social parasitism in ants.</title>
        <authorList>
            <person name="Bi X."/>
        </authorList>
    </citation>
    <scope>NUCLEOTIDE SEQUENCE</scope>
    <source>
        <strain evidence="23">BGI-DK2013a</strain>
        <tissue evidence="23">Whole body</tissue>
    </source>
</reference>
<dbReference type="GO" id="GO:0005524">
    <property type="term" value="F:ATP binding"/>
    <property type="evidence" value="ECO:0007669"/>
    <property type="project" value="UniProtKB-KW"/>
</dbReference>
<organism evidence="23 24">
    <name type="scientific">Acromyrmex insinuator</name>
    <dbReference type="NCBI Taxonomy" id="230686"/>
    <lineage>
        <taxon>Eukaryota</taxon>
        <taxon>Metazoa</taxon>
        <taxon>Ecdysozoa</taxon>
        <taxon>Arthropoda</taxon>
        <taxon>Hexapoda</taxon>
        <taxon>Insecta</taxon>
        <taxon>Pterygota</taxon>
        <taxon>Neoptera</taxon>
        <taxon>Endopterygota</taxon>
        <taxon>Hymenoptera</taxon>
        <taxon>Apocrita</taxon>
        <taxon>Aculeata</taxon>
        <taxon>Formicoidea</taxon>
        <taxon>Formicidae</taxon>
        <taxon>Myrmicinae</taxon>
        <taxon>Acromyrmex</taxon>
    </lineage>
</organism>
<keyword evidence="8" id="KW-0479">Metal-binding</keyword>
<dbReference type="Gene3D" id="2.60.34.10">
    <property type="entry name" value="Substrate Binding Domain Of DNAk, Chain A, domain 1"/>
    <property type="match status" value="1"/>
</dbReference>
<comment type="pathway">
    <text evidence="3">Porphyrin-containing compound metabolism; protoporphyrin-IX biosynthesis; coproporphyrinogen-III from 5-aminolevulinate: step 1/4.</text>
</comment>
<dbReference type="EC" id="4.2.1.24" evidence="6 20"/>
<feature type="non-terminal residue" evidence="23">
    <location>
        <position position="1"/>
    </location>
</feature>
<dbReference type="InterPro" id="IPR029048">
    <property type="entry name" value="HSP70_C_sf"/>
</dbReference>
<dbReference type="InterPro" id="IPR013785">
    <property type="entry name" value="Aldolase_TIM"/>
</dbReference>
<dbReference type="Gene3D" id="3.20.20.70">
    <property type="entry name" value="Aldolase class I"/>
    <property type="match status" value="1"/>
</dbReference>
<keyword evidence="10" id="KW-0547">Nucleotide-binding</keyword>
<keyword evidence="21" id="KW-0175">Coiled coil</keyword>
<dbReference type="GO" id="GO:0046872">
    <property type="term" value="F:metal ion binding"/>
    <property type="evidence" value="ECO:0007669"/>
    <property type="project" value="UniProtKB-KW"/>
</dbReference>
<keyword evidence="16 20" id="KW-0627">Porphyrin biosynthesis</keyword>
<dbReference type="PRINTS" id="PR00301">
    <property type="entry name" value="HEATSHOCK70"/>
</dbReference>
<dbReference type="Pfam" id="PF00490">
    <property type="entry name" value="ALAD"/>
    <property type="match status" value="1"/>
</dbReference>
<evidence type="ECO:0000313" key="23">
    <source>
        <dbReference type="EMBL" id="KAG5311802.1"/>
    </source>
</evidence>
<dbReference type="Gene3D" id="1.20.1270.10">
    <property type="match status" value="1"/>
</dbReference>
<comment type="function">
    <text evidence="17">Catalyzes an early step in the biosynthesis of tetrapyrroles. Binds two molecules of 5-aminolevulinate per subunit, each at a distinct site, and catalyzes their condensation to form porphobilinogen.</text>
</comment>
<comment type="caution">
    <text evidence="23">The sequence shown here is derived from an EMBL/GenBank/DDBJ whole genome shotgun (WGS) entry which is preliminary data.</text>
</comment>
<evidence type="ECO:0000256" key="8">
    <source>
        <dbReference type="ARBA" id="ARBA00022723"/>
    </source>
</evidence>
<evidence type="ECO:0000256" key="18">
    <source>
        <dbReference type="ARBA" id="ARBA00025861"/>
    </source>
</evidence>
<evidence type="ECO:0000256" key="12">
    <source>
        <dbReference type="ARBA" id="ARBA00022833"/>
    </source>
</evidence>
<evidence type="ECO:0000256" key="14">
    <source>
        <dbReference type="ARBA" id="ARBA00023133"/>
    </source>
</evidence>
<evidence type="ECO:0000256" key="4">
    <source>
        <dbReference type="ARBA" id="ARBA00007381"/>
    </source>
</evidence>
<keyword evidence="14" id="KW-0350">Heme biosynthesis</keyword>
<dbReference type="NCBIfam" id="NF001413">
    <property type="entry name" value="PRK00290.1"/>
    <property type="match status" value="1"/>
</dbReference>
<evidence type="ECO:0000256" key="17">
    <source>
        <dbReference type="ARBA" id="ARBA00025628"/>
    </source>
</evidence>
<dbReference type="FunFam" id="3.90.640.10:FF:000153">
    <property type="entry name" value="Endoplasmic reticulum chaperone BiP"/>
    <property type="match status" value="1"/>
</dbReference>
<dbReference type="SUPFAM" id="SSF100920">
    <property type="entry name" value="Heat shock protein 70kD (HSP70), peptide-binding domain"/>
    <property type="match status" value="1"/>
</dbReference>
<accession>A0A836F2I9</accession>
<dbReference type="GO" id="GO:0005788">
    <property type="term" value="C:endoplasmic reticulum lumen"/>
    <property type="evidence" value="ECO:0007669"/>
    <property type="project" value="UniProtKB-SubCell"/>
</dbReference>
<dbReference type="PROSITE" id="PS00297">
    <property type="entry name" value="HSP70_1"/>
    <property type="match status" value="1"/>
</dbReference>
<keyword evidence="13" id="KW-0067">ATP-binding</keyword>
<dbReference type="GO" id="GO:0004655">
    <property type="term" value="F:porphobilinogen synthase activity"/>
    <property type="evidence" value="ECO:0007669"/>
    <property type="project" value="UniProtKB-EC"/>
</dbReference>
<feature type="region of interest" description="Disordered" evidence="22">
    <location>
        <begin position="1012"/>
        <end position="1033"/>
    </location>
</feature>
<sequence>MKMTAVLAKHTLHSGIFHPVLREWQSPNVEITVNNLMYPIFVSDAEDAKESINSMPGVYRYGINQLEKMLQPLVAKGLQSVLLFGVTQYLEKDEIGSNADSARNPVIQALPLLREKFPNLLIACDVCLCPYTNHGHCGILNSDGSINNANSIQRIAEVAVSYAKAGAQIVAPSDMMDGRISAIKQGLAAAGFSNKVAVLSYAVKFASGLYGPFRDASQSAPKFGDRKCYQLPPGSNGLAARAAARDVNEGADMLMVKPGLPYLDIMRHTKDAHPEYPLFVYQVSGEYAMLYHGAQNGAINLENVLNEILLSMRRAGADCIITRSTLSKSPSPSRTDGNRSSILEPEFLFPREFRVFHCHPTVNLKLSLANDDGVSSNMKGVISLLIVGLLAVATIAKEDKEKEDIGTVIGIDLGTTYSCVGVYKNGRVEIIANDQGNRITPSYVAFTNDGERLIGDAAKNQLTTNPENTVFDAKRLIGREWSDPTVQHDVKFFPFPVIEKNNKPHIKVDTSQGEKVFAPEEISAMVLGKMKETAEAYLGKKVTHAVVTVPAYFNDAQRQATKDAGTISGLVVMRIINEPTAAAIAYGLDKKDGEKNVLVFDLGGGTFDVSLLTIDNGVFEVVATNGDTHLGGEDFDQRVMDHFIKLYKKKKGKDIRKDNRAVQKLRREVEKAKRALSASHQVRIEIESFFEGEDFSETLTRAKFEELNMDLFRSTLKPVQKVLEDSDMSKKDVDEIVLVGGSTRIPKVQQLVKEFFGGKEPSRGINPDEAVAYGAAVQAGVLSGEQDTDAIVLLDVNPLTMGIETVGGVMTKLIPRNTVIPTKKSQIFSTASDSQHTVTIQVYEGERPMTKDNHLLGKFDLTGIPPAPRGIPQIEVTFEIDANGILQVSAEDKGTGNREKIVITNDQNRLTPDDIERMIKDAEKFADDDKKLKERVEARNDLESYAYSLKNQLADKEKLGSKVSEADKATMEEAIDEKIKWLEDNQDTEPEEYKKQKKELTDIVQPIIAKLYQGAGGGVPPTGGEDDDMRDEL</sequence>
<dbReference type="InterPro" id="IPR042050">
    <property type="entry name" value="BIP_NBD"/>
</dbReference>
<dbReference type="PANTHER" id="PTHR19375">
    <property type="entry name" value="HEAT SHOCK PROTEIN 70KDA"/>
    <property type="match status" value="1"/>
</dbReference>
<dbReference type="GO" id="GO:0140662">
    <property type="term" value="F:ATP-dependent protein folding chaperone"/>
    <property type="evidence" value="ECO:0007669"/>
    <property type="project" value="InterPro"/>
</dbReference>
<dbReference type="Pfam" id="PF00012">
    <property type="entry name" value="HSP70"/>
    <property type="match status" value="1"/>
</dbReference>
<dbReference type="InterPro" id="IPR018181">
    <property type="entry name" value="Heat_shock_70_CS"/>
</dbReference>
<evidence type="ECO:0000256" key="10">
    <source>
        <dbReference type="ARBA" id="ARBA00022741"/>
    </source>
</evidence>
<dbReference type="InterPro" id="IPR030656">
    <property type="entry name" value="ALAD_AS"/>
</dbReference>